<keyword evidence="2" id="KW-0805">Transcription regulation</keyword>
<dbReference type="PANTHER" id="PTHR30346">
    <property type="entry name" value="TRANSCRIPTIONAL DUAL REGULATOR HCAR-RELATED"/>
    <property type="match status" value="1"/>
</dbReference>
<dbReference type="InterPro" id="IPR036388">
    <property type="entry name" value="WH-like_DNA-bd_sf"/>
</dbReference>
<keyword evidence="4" id="KW-0804">Transcription</keyword>
<evidence type="ECO:0000313" key="7">
    <source>
        <dbReference type="Proteomes" id="UP000481583"/>
    </source>
</evidence>
<name>A0A6G4TTD0_9ACTN</name>
<gene>
    <name evidence="6" type="ORF">G5C51_04280</name>
</gene>
<dbReference type="SUPFAM" id="SSF46785">
    <property type="entry name" value="Winged helix' DNA-binding domain"/>
    <property type="match status" value="1"/>
</dbReference>
<protein>
    <submittedName>
        <fullName evidence="6">LysR family transcriptional regulator</fullName>
    </submittedName>
</protein>
<dbReference type="InterPro" id="IPR005119">
    <property type="entry name" value="LysR_subst-bd"/>
</dbReference>
<dbReference type="GO" id="GO:0003677">
    <property type="term" value="F:DNA binding"/>
    <property type="evidence" value="ECO:0007669"/>
    <property type="project" value="UniProtKB-KW"/>
</dbReference>
<keyword evidence="3" id="KW-0238">DNA-binding</keyword>
<accession>A0A6G4TTD0</accession>
<dbReference type="GO" id="GO:0003700">
    <property type="term" value="F:DNA-binding transcription factor activity"/>
    <property type="evidence" value="ECO:0007669"/>
    <property type="project" value="InterPro"/>
</dbReference>
<dbReference type="InterPro" id="IPR036390">
    <property type="entry name" value="WH_DNA-bd_sf"/>
</dbReference>
<dbReference type="GO" id="GO:0032993">
    <property type="term" value="C:protein-DNA complex"/>
    <property type="evidence" value="ECO:0007669"/>
    <property type="project" value="TreeGrafter"/>
</dbReference>
<dbReference type="Pfam" id="PF03466">
    <property type="entry name" value="LysR_substrate"/>
    <property type="match status" value="1"/>
</dbReference>
<proteinExistence type="inferred from homology"/>
<dbReference type="FunFam" id="1.10.10.10:FF:000001">
    <property type="entry name" value="LysR family transcriptional regulator"/>
    <property type="match status" value="1"/>
</dbReference>
<dbReference type="SUPFAM" id="SSF53850">
    <property type="entry name" value="Periplasmic binding protein-like II"/>
    <property type="match status" value="1"/>
</dbReference>
<dbReference type="Gene3D" id="1.10.10.10">
    <property type="entry name" value="Winged helix-like DNA-binding domain superfamily/Winged helix DNA-binding domain"/>
    <property type="match status" value="1"/>
</dbReference>
<dbReference type="PROSITE" id="PS50931">
    <property type="entry name" value="HTH_LYSR"/>
    <property type="match status" value="1"/>
</dbReference>
<dbReference type="Pfam" id="PF00126">
    <property type="entry name" value="HTH_1"/>
    <property type="match status" value="1"/>
</dbReference>
<comment type="similarity">
    <text evidence="1">Belongs to the LysR transcriptional regulatory family.</text>
</comment>
<dbReference type="PANTHER" id="PTHR30346:SF0">
    <property type="entry name" value="HCA OPERON TRANSCRIPTIONAL ACTIVATOR HCAR"/>
    <property type="match status" value="1"/>
</dbReference>
<evidence type="ECO:0000256" key="3">
    <source>
        <dbReference type="ARBA" id="ARBA00023125"/>
    </source>
</evidence>
<reference evidence="6 7" key="1">
    <citation type="submission" date="2020-02" db="EMBL/GenBank/DDBJ databases">
        <title>Whole-genome analyses of novel actinobacteria.</title>
        <authorList>
            <person name="Sahin N."/>
        </authorList>
    </citation>
    <scope>NUCLEOTIDE SEQUENCE [LARGE SCALE GENOMIC DNA]</scope>
    <source>
        <strain evidence="6 7">A7024</strain>
    </source>
</reference>
<dbReference type="Proteomes" id="UP000481583">
    <property type="component" value="Unassembled WGS sequence"/>
</dbReference>
<dbReference type="Gene3D" id="3.40.190.10">
    <property type="entry name" value="Periplasmic binding protein-like II"/>
    <property type="match status" value="2"/>
</dbReference>
<keyword evidence="7" id="KW-1185">Reference proteome</keyword>
<evidence type="ECO:0000256" key="1">
    <source>
        <dbReference type="ARBA" id="ARBA00009437"/>
    </source>
</evidence>
<evidence type="ECO:0000313" key="6">
    <source>
        <dbReference type="EMBL" id="NGN63124.1"/>
    </source>
</evidence>
<sequence>MLERHELEAFLTLAEELHFGRTAERLHVTTGRISQTIKKLERQTGAPLFLRTSRKVELTDHGRRLYDDLRPVYAQLATVWKQAVTAGRGLTGTLRAGFLGAAAGQLAAQAADLLRRRHPDHEVQLREVQVAGCLERVRQQDVDVLFLPLPHDEPDMVTGPVLFSEARMLAVPANHPLAEQETASMEDLATIPTLRLPDGVPPAWHADRTPDRTPQGKPIEIGPKLETMMEALAVIGSGAGALTVGAQLTRFYSRPDVTYLPLTDAGPLEWVPTWLASSSGPAVDAFVQAAREAAARVYFGGRGA</sequence>
<dbReference type="InterPro" id="IPR000847">
    <property type="entry name" value="LysR_HTH_N"/>
</dbReference>
<dbReference type="AlphaFoldDB" id="A0A6G4TTD0"/>
<evidence type="ECO:0000256" key="4">
    <source>
        <dbReference type="ARBA" id="ARBA00023163"/>
    </source>
</evidence>
<dbReference type="RefSeq" id="WP_165231848.1">
    <property type="nucleotide sequence ID" value="NZ_JAAKZV010000009.1"/>
</dbReference>
<feature type="domain" description="HTH lysR-type" evidence="5">
    <location>
        <begin position="1"/>
        <end position="59"/>
    </location>
</feature>
<organism evidence="6 7">
    <name type="scientific">Streptomyces coryli</name>
    <dbReference type="NCBI Taxonomy" id="1128680"/>
    <lineage>
        <taxon>Bacteria</taxon>
        <taxon>Bacillati</taxon>
        <taxon>Actinomycetota</taxon>
        <taxon>Actinomycetes</taxon>
        <taxon>Kitasatosporales</taxon>
        <taxon>Streptomycetaceae</taxon>
        <taxon>Streptomyces</taxon>
    </lineage>
</organism>
<evidence type="ECO:0000256" key="2">
    <source>
        <dbReference type="ARBA" id="ARBA00023015"/>
    </source>
</evidence>
<comment type="caution">
    <text evidence="6">The sequence shown here is derived from an EMBL/GenBank/DDBJ whole genome shotgun (WGS) entry which is preliminary data.</text>
</comment>
<evidence type="ECO:0000259" key="5">
    <source>
        <dbReference type="PROSITE" id="PS50931"/>
    </source>
</evidence>
<dbReference type="EMBL" id="JAAKZV010000009">
    <property type="protein sequence ID" value="NGN63124.1"/>
    <property type="molecule type" value="Genomic_DNA"/>
</dbReference>